<evidence type="ECO:0000313" key="12">
    <source>
        <dbReference type="Proteomes" id="UP000706891"/>
    </source>
</evidence>
<dbReference type="Pfam" id="PF13177">
    <property type="entry name" value="DNA_pol3_delta2"/>
    <property type="match status" value="1"/>
</dbReference>
<dbReference type="FunFam" id="3.40.50.300:FF:000014">
    <property type="entry name" value="DNA polymerase III subunit gamma/tau"/>
    <property type="match status" value="1"/>
</dbReference>
<keyword evidence="12" id="KW-1185">Reference proteome</keyword>
<reference evidence="11" key="2">
    <citation type="journal article" date="2021" name="Sci. Rep.">
        <title>The distribution of antibiotic resistance genes in chicken gut microbiota commensals.</title>
        <authorList>
            <person name="Juricova H."/>
            <person name="Matiasovicova J."/>
            <person name="Kubasova T."/>
            <person name="Cejkova D."/>
            <person name="Rychlik I."/>
        </authorList>
    </citation>
    <scope>NUCLEOTIDE SEQUENCE</scope>
    <source>
        <strain evidence="11">An824</strain>
    </source>
</reference>
<evidence type="ECO:0000256" key="8">
    <source>
        <dbReference type="RuleBase" id="RU364063"/>
    </source>
</evidence>
<dbReference type="Gene3D" id="3.40.50.300">
    <property type="entry name" value="P-loop containing nucleotide triphosphate hydrolases"/>
    <property type="match status" value="1"/>
</dbReference>
<dbReference type="CDD" id="cd00009">
    <property type="entry name" value="AAA"/>
    <property type="match status" value="1"/>
</dbReference>
<protein>
    <recommendedName>
        <fullName evidence="8">DNA polymerase III subunit gamma/tau</fullName>
        <ecNumber evidence="8">2.7.7.7</ecNumber>
    </recommendedName>
</protein>
<comment type="catalytic activity">
    <reaction evidence="7 8">
        <text>DNA(n) + a 2'-deoxyribonucleoside 5'-triphosphate = DNA(n+1) + diphosphate</text>
        <dbReference type="Rhea" id="RHEA:22508"/>
        <dbReference type="Rhea" id="RHEA-COMP:17339"/>
        <dbReference type="Rhea" id="RHEA-COMP:17340"/>
        <dbReference type="ChEBI" id="CHEBI:33019"/>
        <dbReference type="ChEBI" id="CHEBI:61560"/>
        <dbReference type="ChEBI" id="CHEBI:173112"/>
        <dbReference type="EC" id="2.7.7.7"/>
    </reaction>
</comment>
<dbReference type="InterPro" id="IPR003593">
    <property type="entry name" value="AAA+_ATPase"/>
</dbReference>
<dbReference type="PRINTS" id="PR00300">
    <property type="entry name" value="CLPPROTEASEA"/>
</dbReference>
<dbReference type="GO" id="GO:0009360">
    <property type="term" value="C:DNA polymerase III complex"/>
    <property type="evidence" value="ECO:0007669"/>
    <property type="project" value="InterPro"/>
</dbReference>
<name>A0A938WUX1_9BACT</name>
<dbReference type="Gene3D" id="1.20.272.10">
    <property type="match status" value="1"/>
</dbReference>
<accession>A0A938WUX1</accession>
<dbReference type="SMART" id="SM00382">
    <property type="entry name" value="AAA"/>
    <property type="match status" value="1"/>
</dbReference>
<dbReference type="GO" id="GO:0046872">
    <property type="term" value="F:metal ion binding"/>
    <property type="evidence" value="ECO:0007669"/>
    <property type="project" value="UniProtKB-KW"/>
</dbReference>
<dbReference type="NCBIfam" id="NF011531">
    <property type="entry name" value="PRK14971.1"/>
    <property type="match status" value="1"/>
</dbReference>
<dbReference type="GO" id="GO:0005524">
    <property type="term" value="F:ATP binding"/>
    <property type="evidence" value="ECO:0007669"/>
    <property type="project" value="UniProtKB-KW"/>
</dbReference>
<dbReference type="NCBIfam" id="TIGR01128">
    <property type="entry name" value="holA"/>
    <property type="match status" value="1"/>
</dbReference>
<comment type="caution">
    <text evidence="11">The sequence shown here is derived from an EMBL/GenBank/DDBJ whole genome shotgun (WGS) entry which is preliminary data.</text>
</comment>
<dbReference type="SUPFAM" id="SSF52540">
    <property type="entry name" value="P-loop containing nucleoside triphosphate hydrolases"/>
    <property type="match status" value="1"/>
</dbReference>
<dbReference type="RefSeq" id="WP_205104430.1">
    <property type="nucleotide sequence ID" value="NZ_JACJJG010000029.1"/>
</dbReference>
<evidence type="ECO:0000256" key="3">
    <source>
        <dbReference type="ARBA" id="ARBA00022741"/>
    </source>
</evidence>
<sequence>MKEYIVSARKYRPMSFDAVVGQSALTTTLKNAVKSGKLAHAYLFCGPRGVGKTTCARIFAKAINCQNPTSDGEACNECESCKAFNEQRSYNIFELDAASNNSVENIKALMEQTRIPPQVGKYKVFIIDEVHMLSTAAFNAFLKTLEEPPAHVIFILATTEKHKILPTIISRCQIYDFERMTVQGIIGQLKMVAEKEGITYEEEALNVIAEKADGGMRDALSVFDQAASFCQGNITYKKVIEDLNVLDTDNYFNIIDLSLENKTADVMVLLNDIINKGFDGGNLISGLAVHVRNVLMAKDEQTIQLLQTGARQAEKYKEQAKKCPANFLYKALKIMNDCDINYRQSGNKRLLVELTLIEISQITQPDDDGAGAGRSPKRLKSLFKRLMSVQLTEAMQVAKAEPPVNRRTAVSSHDGNIHAQQAPQTENSNVNVAPGNNANGGSATPSPTMPRGLKLGKIGKTFDNLRRRSEEPQQIIETATNDNDTGDRQEFTNEQLLTQWTSMCNRMPQQMTGIAARMKNMAPVITSFPDIEVVVDNQILLDDIMKIKGRIRNTLALALKNSAITLNIRLAKPEEIKPILTNKERFDELKRENKAFEKLSEMLKLEIN</sequence>
<dbReference type="InterPro" id="IPR027417">
    <property type="entry name" value="P-loop_NTPase"/>
</dbReference>
<dbReference type="InterPro" id="IPR005790">
    <property type="entry name" value="DNA_polIII_delta"/>
</dbReference>
<keyword evidence="8 11" id="KW-0808">Transferase</keyword>
<dbReference type="PANTHER" id="PTHR11669">
    <property type="entry name" value="REPLICATION FACTOR C / DNA POLYMERASE III GAMMA-TAU SUBUNIT"/>
    <property type="match status" value="1"/>
</dbReference>
<evidence type="ECO:0000256" key="9">
    <source>
        <dbReference type="SAM" id="MobiDB-lite"/>
    </source>
</evidence>
<evidence type="ECO:0000256" key="6">
    <source>
        <dbReference type="ARBA" id="ARBA00022932"/>
    </source>
</evidence>
<dbReference type="CDD" id="cd18137">
    <property type="entry name" value="HLD_clamp_pol_III_gamma_tau"/>
    <property type="match status" value="1"/>
</dbReference>
<dbReference type="Pfam" id="PF22608">
    <property type="entry name" value="DNAX_ATPase_lid"/>
    <property type="match status" value="1"/>
</dbReference>
<dbReference type="InterPro" id="IPR001270">
    <property type="entry name" value="ClpA/B"/>
</dbReference>
<proteinExistence type="inferred from homology"/>
<keyword evidence="8 11" id="KW-0548">Nucleotidyltransferase</keyword>
<dbReference type="SUPFAM" id="SSF48019">
    <property type="entry name" value="post-AAA+ oligomerization domain-like"/>
    <property type="match status" value="1"/>
</dbReference>
<evidence type="ECO:0000256" key="4">
    <source>
        <dbReference type="ARBA" id="ARBA00022833"/>
    </source>
</evidence>
<evidence type="ECO:0000259" key="10">
    <source>
        <dbReference type="SMART" id="SM00382"/>
    </source>
</evidence>
<organism evidence="11 12">
    <name type="scientific">Marseilla massiliensis</name>
    <dbReference type="NCBI Taxonomy" id="1841864"/>
    <lineage>
        <taxon>Bacteria</taxon>
        <taxon>Pseudomonadati</taxon>
        <taxon>Bacteroidota</taxon>
        <taxon>Bacteroidia</taxon>
        <taxon>Bacteroidales</taxon>
        <taxon>Prevotellaceae</taxon>
        <taxon>Marseilla</taxon>
    </lineage>
</organism>
<keyword evidence="8" id="KW-0235">DNA replication</keyword>
<reference evidence="11" key="1">
    <citation type="submission" date="2020-08" db="EMBL/GenBank/DDBJ databases">
        <authorList>
            <person name="Cejkova D."/>
            <person name="Kubasova T."/>
            <person name="Jahodarova E."/>
            <person name="Rychlik I."/>
        </authorList>
    </citation>
    <scope>NUCLEOTIDE SEQUENCE</scope>
    <source>
        <strain evidence="11">An824</strain>
    </source>
</reference>
<comment type="similarity">
    <text evidence="1 8">Belongs to the DnaX/STICHEL family.</text>
</comment>
<dbReference type="InterPro" id="IPR008921">
    <property type="entry name" value="DNA_pol3_clamp-load_cplx_C"/>
</dbReference>
<dbReference type="InterPro" id="IPR045085">
    <property type="entry name" value="HLD_clamp_pol_III_gamma_tau"/>
</dbReference>
<dbReference type="Proteomes" id="UP000706891">
    <property type="component" value="Unassembled WGS sequence"/>
</dbReference>
<keyword evidence="2" id="KW-0479">Metal-binding</keyword>
<dbReference type="EMBL" id="JACJJG010000029">
    <property type="protein sequence ID" value="MBM6673624.1"/>
    <property type="molecule type" value="Genomic_DNA"/>
</dbReference>
<comment type="function">
    <text evidence="8">DNA polymerase III is a complex, multichain enzyme responsible for most of the replicative synthesis in bacteria. This DNA polymerase also exhibits 3' to 5' exonuclease activity.</text>
</comment>
<gene>
    <name evidence="8" type="primary">dnaX</name>
    <name evidence="11" type="ORF">H6A34_07025</name>
</gene>
<dbReference type="PANTHER" id="PTHR11669:SF0">
    <property type="entry name" value="PROTEIN STICHEL-LIKE 2"/>
    <property type="match status" value="1"/>
</dbReference>
<dbReference type="AlphaFoldDB" id="A0A938WUX1"/>
<keyword evidence="4" id="KW-0862">Zinc</keyword>
<dbReference type="GO" id="GO:0003677">
    <property type="term" value="F:DNA binding"/>
    <property type="evidence" value="ECO:0007669"/>
    <property type="project" value="InterPro"/>
</dbReference>
<feature type="region of interest" description="Disordered" evidence="9">
    <location>
        <begin position="420"/>
        <end position="462"/>
    </location>
</feature>
<evidence type="ECO:0000256" key="5">
    <source>
        <dbReference type="ARBA" id="ARBA00022840"/>
    </source>
</evidence>
<dbReference type="NCBIfam" id="NF004046">
    <property type="entry name" value="PRK05563.1"/>
    <property type="match status" value="1"/>
</dbReference>
<comment type="subunit">
    <text evidence="8">DNA polymerase III contains a core (composed of alpha, epsilon and theta chains) that associates with a tau subunit. This core dimerizes to form the POLIII' complex. PolIII' associates with the gamma complex (composed of gamma, delta, delta', psi and chi chains) and with the beta chain to form the complete DNA polymerase III complex.</text>
</comment>
<keyword evidence="5 8" id="KW-0067">ATP-binding</keyword>
<dbReference type="EC" id="2.7.7.7" evidence="8"/>
<dbReference type="GO" id="GO:0003887">
    <property type="term" value="F:DNA-directed DNA polymerase activity"/>
    <property type="evidence" value="ECO:0007669"/>
    <property type="project" value="UniProtKB-KW"/>
</dbReference>
<feature type="compositionally biased region" description="Low complexity" evidence="9">
    <location>
        <begin position="427"/>
        <end position="446"/>
    </location>
</feature>
<evidence type="ECO:0000256" key="7">
    <source>
        <dbReference type="ARBA" id="ARBA00049244"/>
    </source>
</evidence>
<dbReference type="InterPro" id="IPR012763">
    <property type="entry name" value="DNA_pol_III_sug/sutau_N"/>
</dbReference>
<dbReference type="Gene3D" id="1.10.8.60">
    <property type="match status" value="1"/>
</dbReference>
<keyword evidence="3 8" id="KW-0547">Nucleotide-binding</keyword>
<evidence type="ECO:0000256" key="2">
    <source>
        <dbReference type="ARBA" id="ARBA00022723"/>
    </source>
</evidence>
<feature type="domain" description="AAA+ ATPase" evidence="10">
    <location>
        <begin position="38"/>
        <end position="181"/>
    </location>
</feature>
<dbReference type="NCBIfam" id="TIGR02397">
    <property type="entry name" value="dnaX_nterm"/>
    <property type="match status" value="1"/>
</dbReference>
<evidence type="ECO:0000313" key="11">
    <source>
        <dbReference type="EMBL" id="MBM6673624.1"/>
    </source>
</evidence>
<dbReference type="GO" id="GO:0006261">
    <property type="term" value="P:DNA-templated DNA replication"/>
    <property type="evidence" value="ECO:0007669"/>
    <property type="project" value="TreeGrafter"/>
</dbReference>
<dbReference type="InterPro" id="IPR050238">
    <property type="entry name" value="DNA_Rep/Repair_Clamp_Loader"/>
</dbReference>
<evidence type="ECO:0000256" key="1">
    <source>
        <dbReference type="ARBA" id="ARBA00006360"/>
    </source>
</evidence>
<keyword evidence="6 8" id="KW-0239">DNA-directed DNA polymerase</keyword>
<dbReference type="FunFam" id="1.10.8.60:FF:000013">
    <property type="entry name" value="DNA polymerase III subunit gamma/tau"/>
    <property type="match status" value="1"/>
</dbReference>